<protein>
    <recommendedName>
        <fullName evidence="3">Major tail protein</fullName>
    </recommendedName>
</protein>
<dbReference type="Proteomes" id="UP001600943">
    <property type="component" value="Unassembled WGS sequence"/>
</dbReference>
<proteinExistence type="predicted"/>
<accession>A0ABQ0BGL8</accession>
<reference evidence="1 2" key="1">
    <citation type="submission" date="2024-04" db="EMBL/GenBank/DDBJ databases">
        <title>Defined microbial consortia suppress multidrug-resistant proinflammatory Enterobacteriaceae via ecological control.</title>
        <authorList>
            <person name="Furuichi M."/>
            <person name="Kawaguchi T."/>
            <person name="Pust M."/>
            <person name="Yasuma K."/>
            <person name="Plichta D."/>
            <person name="Hasegawa N."/>
            <person name="Ohya T."/>
            <person name="Bhattarai S."/>
            <person name="Sasajima S."/>
            <person name="Aoto Y."/>
            <person name="Tuganbaev T."/>
            <person name="Yaginuma M."/>
            <person name="Ueda M."/>
            <person name="Okahashi N."/>
            <person name="Amafuji K."/>
            <person name="Kiridooshi Y."/>
            <person name="Sugita K."/>
            <person name="Strazar M."/>
            <person name="Skelly A."/>
            <person name="Suda W."/>
            <person name="Hattori M."/>
            <person name="Nakamoto N."/>
            <person name="Caballero S."/>
            <person name="Norman J."/>
            <person name="Olle B."/>
            <person name="Tanoue T."/>
            <person name="Arita M."/>
            <person name="Bucci V."/>
            <person name="Atarashi K."/>
            <person name="Xavier R."/>
            <person name="Honda K."/>
        </authorList>
    </citation>
    <scope>NUCLEOTIDE SEQUENCE [LARGE SCALE GENOMIC DNA]</scope>
    <source>
        <strain evidence="2">k04-0078-D8-1</strain>
    </source>
</reference>
<organism evidence="1 2">
    <name type="scientific">Blautia hominis</name>
    <dbReference type="NCBI Taxonomy" id="2025493"/>
    <lineage>
        <taxon>Bacteria</taxon>
        <taxon>Bacillati</taxon>
        <taxon>Bacillota</taxon>
        <taxon>Clostridia</taxon>
        <taxon>Lachnospirales</taxon>
        <taxon>Lachnospiraceae</taxon>
        <taxon>Blautia</taxon>
    </lineage>
</organism>
<evidence type="ECO:0000313" key="2">
    <source>
        <dbReference type="Proteomes" id="UP001600943"/>
    </source>
</evidence>
<dbReference type="NCBIfam" id="TIGR01603">
    <property type="entry name" value="maj_tail_phi13"/>
    <property type="match status" value="1"/>
</dbReference>
<sequence length="182" mass="20351">MAYIGLARPTIAKLTEPANTYADPFTCGRAIQIDITPQFADGSLYADDIKAEYDKEFKYADITLNTSTLPIKAHEIMFGHTTAEDSVIYKASDESKYVGFGFRVAEKVDGVRKYTASWLYKVKFTEGQESYKVKGDNIEYQTPSITGQAMALPDGKWKEVKIFDTEAEAIAWLDEKGGKTKE</sequence>
<dbReference type="InterPro" id="IPR006490">
    <property type="entry name" value="Maj_tail_phi13"/>
</dbReference>
<gene>
    <name evidence="1" type="ORF">K040078D81_47150</name>
</gene>
<evidence type="ECO:0000313" key="1">
    <source>
        <dbReference type="EMBL" id="GAA6410598.1"/>
    </source>
</evidence>
<evidence type="ECO:0008006" key="3">
    <source>
        <dbReference type="Google" id="ProtNLM"/>
    </source>
</evidence>
<keyword evidence="2" id="KW-1185">Reference proteome</keyword>
<dbReference type="RefSeq" id="WP_244807254.1">
    <property type="nucleotide sequence ID" value="NZ_BAABYW010000001.1"/>
</dbReference>
<comment type="caution">
    <text evidence="1">The sequence shown here is derived from an EMBL/GenBank/DDBJ whole genome shotgun (WGS) entry which is preliminary data.</text>
</comment>
<name>A0ABQ0BGL8_9FIRM</name>
<dbReference type="EMBL" id="BAABYW010000001">
    <property type="protein sequence ID" value="GAA6410598.1"/>
    <property type="molecule type" value="Genomic_DNA"/>
</dbReference>